<dbReference type="GO" id="GO:0051539">
    <property type="term" value="F:4 iron, 4 sulfur cluster binding"/>
    <property type="evidence" value="ECO:0007669"/>
    <property type="project" value="UniProtKB-KW"/>
</dbReference>
<dbReference type="Proteomes" id="UP000198744">
    <property type="component" value="Unassembled WGS sequence"/>
</dbReference>
<evidence type="ECO:0000256" key="13">
    <source>
        <dbReference type="ARBA" id="ARBA00023204"/>
    </source>
</evidence>
<dbReference type="InterPro" id="IPR023170">
    <property type="entry name" value="HhH_base_excis_C"/>
</dbReference>
<dbReference type="CDD" id="cd00056">
    <property type="entry name" value="ENDO3c"/>
    <property type="match status" value="1"/>
</dbReference>
<keyword evidence="12" id="KW-0411">Iron-sulfur</keyword>
<evidence type="ECO:0000256" key="3">
    <source>
        <dbReference type="ARBA" id="ARBA00002933"/>
    </source>
</evidence>
<dbReference type="Pfam" id="PF00633">
    <property type="entry name" value="HHH"/>
    <property type="match status" value="1"/>
</dbReference>
<dbReference type="STRING" id="43775.SAMN04489760_10471"/>
<comment type="catalytic activity">
    <reaction evidence="1">
        <text>Hydrolyzes free adenine bases from 7,8-dihydro-8-oxoguanine:adenine mismatched double-stranded DNA, leaving an apurinic site.</text>
        <dbReference type="EC" id="3.2.2.31"/>
    </reaction>
</comment>
<evidence type="ECO:0000256" key="11">
    <source>
        <dbReference type="ARBA" id="ARBA00023004"/>
    </source>
</evidence>
<proteinExistence type="inferred from homology"/>
<dbReference type="PROSITE" id="PS51462">
    <property type="entry name" value="NUDIX"/>
    <property type="match status" value="1"/>
</dbReference>
<dbReference type="Gene3D" id="3.90.79.10">
    <property type="entry name" value="Nucleoside Triphosphate Pyrophosphohydrolase"/>
    <property type="match status" value="1"/>
</dbReference>
<dbReference type="GO" id="GO:0034039">
    <property type="term" value="F:8-oxo-7,8-dihydroguanine DNA N-glycosylase activity"/>
    <property type="evidence" value="ECO:0007669"/>
    <property type="project" value="TreeGrafter"/>
</dbReference>
<keyword evidence="9" id="KW-0227">DNA damage</keyword>
<dbReference type="PANTHER" id="PTHR42944:SF1">
    <property type="entry name" value="ADENINE DNA GLYCOSYLASE"/>
    <property type="match status" value="1"/>
</dbReference>
<dbReference type="AlphaFoldDB" id="A0A1H7VNJ9"/>
<evidence type="ECO:0000256" key="2">
    <source>
        <dbReference type="ARBA" id="ARBA00001966"/>
    </source>
</evidence>
<dbReference type="GO" id="GO:0000701">
    <property type="term" value="F:purine-specific mismatch base pair DNA N-glycosylase activity"/>
    <property type="evidence" value="ECO:0007669"/>
    <property type="project" value="UniProtKB-EC"/>
</dbReference>
<evidence type="ECO:0000256" key="4">
    <source>
        <dbReference type="ARBA" id="ARBA00008343"/>
    </source>
</evidence>
<name>A0A1H7VNJ9_9BACT</name>
<protein>
    <recommendedName>
        <fullName evidence="6">Adenine DNA glycosylase</fullName>
        <ecNumber evidence="5">3.2.2.31</ecNumber>
    </recommendedName>
</protein>
<evidence type="ECO:0000256" key="6">
    <source>
        <dbReference type="ARBA" id="ARBA00022023"/>
    </source>
</evidence>
<dbReference type="OrthoDB" id="9802365at2"/>
<dbReference type="InterPro" id="IPR011257">
    <property type="entry name" value="DNA_glycosylase"/>
</dbReference>
<feature type="domain" description="Nudix hydrolase" evidence="15">
    <location>
        <begin position="240"/>
        <end position="366"/>
    </location>
</feature>
<keyword evidence="8" id="KW-0479">Metal-binding</keyword>
<evidence type="ECO:0000256" key="1">
    <source>
        <dbReference type="ARBA" id="ARBA00000843"/>
    </source>
</evidence>
<dbReference type="InterPro" id="IPR015797">
    <property type="entry name" value="NUDIX_hydrolase-like_dom_sf"/>
</dbReference>
<dbReference type="PROSITE" id="PS01155">
    <property type="entry name" value="ENDONUCLEASE_III_2"/>
    <property type="match status" value="1"/>
</dbReference>
<dbReference type="InterPro" id="IPR044298">
    <property type="entry name" value="MIG/MutY"/>
</dbReference>
<reference evidence="16 17" key="1">
    <citation type="submission" date="2016-10" db="EMBL/GenBank/DDBJ databases">
        <authorList>
            <person name="de Groot N.N."/>
        </authorList>
    </citation>
    <scope>NUCLEOTIDE SEQUENCE [LARGE SCALE GENOMIC DNA]</scope>
    <source>
        <strain evidence="16 17">DSM 8423</strain>
    </source>
</reference>
<accession>A0A1H7VNJ9</accession>
<keyword evidence="13" id="KW-0234">DNA repair</keyword>
<keyword evidence="14" id="KW-0326">Glycosidase</keyword>
<keyword evidence="17" id="KW-1185">Reference proteome</keyword>
<dbReference type="PANTHER" id="PTHR42944">
    <property type="entry name" value="ADENINE DNA GLYCOSYLASE"/>
    <property type="match status" value="1"/>
</dbReference>
<sequence>MDDRQGSLEWAEQKAKEIATLLLFWYEKNKRLLPWRTTADPYAIWLSEIMLQQTQVDAVIPYYRRFLEQFPTIRDLARAPLEAVLKAWENMGYYSRARHLHAAARLVVDSHGGQLPQDPDDLKALPGIGPYTAGAILSIAFGKPVPAVDGNVKRVLSRLFAVDRPLNDGSTQRYISLLAEKLVPAENAGLFNSALMELGALLCRPGMPTCSACPLTSICLAYAGNSQHQLPVAGKRAKRPHKEAAAVILRDSGNRLLIVQRPADGFLGGLWKFPGGMVNPGETVSEGLKNRCREELNLSVSVREPLLTLQQGYTHFQLTLHVFSGTILEGNPGLPATGNWLWASVGDIRRFPFSRAELRILEALFP</sequence>
<keyword evidence="11" id="KW-0408">Iron</keyword>
<gene>
    <name evidence="16" type="ORF">SAMN04489760_10471</name>
</gene>
<dbReference type="GO" id="GO:0032357">
    <property type="term" value="F:oxidized purine DNA binding"/>
    <property type="evidence" value="ECO:0007669"/>
    <property type="project" value="TreeGrafter"/>
</dbReference>
<dbReference type="SUPFAM" id="SSF48150">
    <property type="entry name" value="DNA-glycosylase"/>
    <property type="match status" value="1"/>
</dbReference>
<dbReference type="InterPro" id="IPR000445">
    <property type="entry name" value="HhH_motif"/>
</dbReference>
<comment type="similarity">
    <text evidence="4">Belongs to the Nth/MutY family.</text>
</comment>
<dbReference type="GO" id="GO:0035485">
    <property type="term" value="F:adenine/guanine mispair binding"/>
    <property type="evidence" value="ECO:0007669"/>
    <property type="project" value="TreeGrafter"/>
</dbReference>
<dbReference type="InterPro" id="IPR003265">
    <property type="entry name" value="HhH-GPD_domain"/>
</dbReference>
<dbReference type="Pfam" id="PF14815">
    <property type="entry name" value="NUDIX_4"/>
    <property type="match status" value="1"/>
</dbReference>
<dbReference type="Gene3D" id="1.10.1670.10">
    <property type="entry name" value="Helix-hairpin-Helix base-excision DNA repair enzymes (C-terminal)"/>
    <property type="match status" value="1"/>
</dbReference>
<dbReference type="InterPro" id="IPR000086">
    <property type="entry name" value="NUDIX_hydrolase_dom"/>
</dbReference>
<dbReference type="NCBIfam" id="TIGR01084">
    <property type="entry name" value="mutY"/>
    <property type="match status" value="1"/>
</dbReference>
<dbReference type="GO" id="GO:0006298">
    <property type="term" value="P:mismatch repair"/>
    <property type="evidence" value="ECO:0007669"/>
    <property type="project" value="TreeGrafter"/>
</dbReference>
<evidence type="ECO:0000256" key="7">
    <source>
        <dbReference type="ARBA" id="ARBA00022485"/>
    </source>
</evidence>
<evidence type="ECO:0000256" key="14">
    <source>
        <dbReference type="ARBA" id="ARBA00023295"/>
    </source>
</evidence>
<evidence type="ECO:0000256" key="8">
    <source>
        <dbReference type="ARBA" id="ARBA00022723"/>
    </source>
</evidence>
<dbReference type="EC" id="3.2.2.31" evidence="5"/>
<dbReference type="InterPro" id="IPR029119">
    <property type="entry name" value="MutY_C"/>
</dbReference>
<evidence type="ECO:0000259" key="15">
    <source>
        <dbReference type="PROSITE" id="PS51462"/>
    </source>
</evidence>
<dbReference type="FunFam" id="1.10.340.30:FF:000002">
    <property type="entry name" value="Adenine DNA glycosylase"/>
    <property type="match status" value="1"/>
</dbReference>
<evidence type="ECO:0000313" key="17">
    <source>
        <dbReference type="Proteomes" id="UP000198744"/>
    </source>
</evidence>
<evidence type="ECO:0000256" key="9">
    <source>
        <dbReference type="ARBA" id="ARBA00022763"/>
    </source>
</evidence>
<organism evidence="16 17">
    <name type="scientific">Syntrophus gentianae</name>
    <dbReference type="NCBI Taxonomy" id="43775"/>
    <lineage>
        <taxon>Bacteria</taxon>
        <taxon>Pseudomonadati</taxon>
        <taxon>Thermodesulfobacteriota</taxon>
        <taxon>Syntrophia</taxon>
        <taxon>Syntrophales</taxon>
        <taxon>Syntrophaceae</taxon>
        <taxon>Syntrophus</taxon>
    </lineage>
</organism>
<evidence type="ECO:0000256" key="5">
    <source>
        <dbReference type="ARBA" id="ARBA00012045"/>
    </source>
</evidence>
<dbReference type="SUPFAM" id="SSF55811">
    <property type="entry name" value="Nudix"/>
    <property type="match status" value="1"/>
</dbReference>
<dbReference type="Gene3D" id="1.10.340.30">
    <property type="entry name" value="Hypothetical protein, domain 2"/>
    <property type="match status" value="1"/>
</dbReference>
<comment type="cofactor">
    <cofactor evidence="2">
        <name>[4Fe-4S] cluster</name>
        <dbReference type="ChEBI" id="CHEBI:49883"/>
    </cofactor>
</comment>
<comment type="function">
    <text evidence="3">Adenine glycosylase active on G-A mispairs. MutY also corrects error-prone DNA synthesis past GO lesions which are due to the oxidatively damaged form of guanine: 7,8-dihydro-8-oxoguanine (8-oxo-dGTP).</text>
</comment>
<dbReference type="EMBL" id="FOBS01000004">
    <property type="protein sequence ID" value="SEM10387.1"/>
    <property type="molecule type" value="Genomic_DNA"/>
</dbReference>
<keyword evidence="10" id="KW-0378">Hydrolase</keyword>
<dbReference type="InterPro" id="IPR005760">
    <property type="entry name" value="A/G_AdeGlyc_MutY"/>
</dbReference>
<evidence type="ECO:0000256" key="10">
    <source>
        <dbReference type="ARBA" id="ARBA00022801"/>
    </source>
</evidence>
<dbReference type="GO" id="GO:0046872">
    <property type="term" value="F:metal ion binding"/>
    <property type="evidence" value="ECO:0007669"/>
    <property type="project" value="UniProtKB-KW"/>
</dbReference>
<keyword evidence="7" id="KW-0004">4Fe-4S</keyword>
<dbReference type="SMART" id="SM00478">
    <property type="entry name" value="ENDO3c"/>
    <property type="match status" value="1"/>
</dbReference>
<evidence type="ECO:0000256" key="12">
    <source>
        <dbReference type="ARBA" id="ARBA00023014"/>
    </source>
</evidence>
<dbReference type="Pfam" id="PF00730">
    <property type="entry name" value="HhH-GPD"/>
    <property type="match status" value="1"/>
</dbReference>
<dbReference type="GO" id="GO:0006284">
    <property type="term" value="P:base-excision repair"/>
    <property type="evidence" value="ECO:0007669"/>
    <property type="project" value="InterPro"/>
</dbReference>
<dbReference type="InterPro" id="IPR004036">
    <property type="entry name" value="Endonuclease-III-like_CS2"/>
</dbReference>
<evidence type="ECO:0000313" key="16">
    <source>
        <dbReference type="EMBL" id="SEM10387.1"/>
    </source>
</evidence>
<dbReference type="RefSeq" id="WP_093882428.1">
    <property type="nucleotide sequence ID" value="NZ_FOBS01000004.1"/>
</dbReference>